<dbReference type="Gene3D" id="3.40.33.10">
    <property type="entry name" value="CAP"/>
    <property type="match status" value="1"/>
</dbReference>
<evidence type="ECO:0000313" key="4">
    <source>
        <dbReference type="Proteomes" id="UP000660339"/>
    </source>
</evidence>
<comment type="caution">
    <text evidence="3">The sequence shown here is derived from an EMBL/GenBank/DDBJ whole genome shotgun (WGS) entry which is preliminary data.</text>
</comment>
<keyword evidence="1" id="KW-0732">Signal</keyword>
<dbReference type="InterPro" id="IPR014044">
    <property type="entry name" value="CAP_dom"/>
</dbReference>
<feature type="signal peptide" evidence="1">
    <location>
        <begin position="1"/>
        <end position="22"/>
    </location>
</feature>
<name>A0A8J3LI61_9ACTN</name>
<dbReference type="EMBL" id="BONJ01000017">
    <property type="protein sequence ID" value="GIG14935.1"/>
    <property type="molecule type" value="Genomic_DNA"/>
</dbReference>
<accession>A0A8J3LI61</accession>
<dbReference type="PANTHER" id="PTHR31157:SF1">
    <property type="entry name" value="SCP DOMAIN-CONTAINING PROTEIN"/>
    <property type="match status" value="1"/>
</dbReference>
<dbReference type="CDD" id="cd05379">
    <property type="entry name" value="CAP_bacterial"/>
    <property type="match status" value="1"/>
</dbReference>
<keyword evidence="4" id="KW-1185">Reference proteome</keyword>
<dbReference type="AlphaFoldDB" id="A0A8J3LI61"/>
<dbReference type="Pfam" id="PF00188">
    <property type="entry name" value="CAP"/>
    <property type="match status" value="1"/>
</dbReference>
<evidence type="ECO:0000313" key="3">
    <source>
        <dbReference type="EMBL" id="GIG14935.1"/>
    </source>
</evidence>
<evidence type="ECO:0000256" key="1">
    <source>
        <dbReference type="SAM" id="SignalP"/>
    </source>
</evidence>
<feature type="chain" id="PRO_5038992161" description="SCP domain-containing protein" evidence="1">
    <location>
        <begin position="23"/>
        <end position="154"/>
    </location>
</feature>
<protein>
    <recommendedName>
        <fullName evidence="2">SCP domain-containing protein</fullName>
    </recommendedName>
</protein>
<dbReference type="InterPro" id="IPR035940">
    <property type="entry name" value="CAP_sf"/>
</dbReference>
<reference evidence="3" key="1">
    <citation type="submission" date="2021-01" db="EMBL/GenBank/DDBJ databases">
        <title>Whole genome shotgun sequence of Catellatospora methionotrophica NBRC 14553.</title>
        <authorList>
            <person name="Komaki H."/>
            <person name="Tamura T."/>
        </authorList>
    </citation>
    <scope>NUCLEOTIDE SEQUENCE</scope>
    <source>
        <strain evidence="3">NBRC 14553</strain>
    </source>
</reference>
<organism evidence="3 4">
    <name type="scientific">Catellatospora methionotrophica</name>
    <dbReference type="NCBI Taxonomy" id="121620"/>
    <lineage>
        <taxon>Bacteria</taxon>
        <taxon>Bacillati</taxon>
        <taxon>Actinomycetota</taxon>
        <taxon>Actinomycetes</taxon>
        <taxon>Micromonosporales</taxon>
        <taxon>Micromonosporaceae</taxon>
        <taxon>Catellatospora</taxon>
    </lineage>
</organism>
<evidence type="ECO:0000259" key="2">
    <source>
        <dbReference type="Pfam" id="PF00188"/>
    </source>
</evidence>
<dbReference type="Proteomes" id="UP000660339">
    <property type="component" value="Unassembled WGS sequence"/>
</dbReference>
<feature type="domain" description="SCP" evidence="2">
    <location>
        <begin position="36"/>
        <end position="135"/>
    </location>
</feature>
<proteinExistence type="predicted"/>
<dbReference type="RefSeq" id="WP_166378549.1">
    <property type="nucleotide sequence ID" value="NZ_BAAATT010000007.1"/>
</dbReference>
<dbReference type="PANTHER" id="PTHR31157">
    <property type="entry name" value="SCP DOMAIN-CONTAINING PROTEIN"/>
    <property type="match status" value="1"/>
</dbReference>
<dbReference type="SUPFAM" id="SSF55797">
    <property type="entry name" value="PR-1-like"/>
    <property type="match status" value="1"/>
</dbReference>
<gene>
    <name evidence="3" type="ORF">Cme02nite_32670</name>
</gene>
<sequence>MVRKVLAAGLALHLAACGGGQAEPSRPETGDPLLVLLNQRRAELSCPALSGDPRLAEAARRHARDMLDHGVRDHTGSDGSTAGQRISATGYPASATGEILYWARGTGDARQAVDAWMDSPGHREIISDCGLTQVGAVELAEGGEYVAVADFATA</sequence>